<sequence length="718" mass="78103">MKCFQKNVITFVLLFFIGINLVNAQTDLIVYNGEDIEEIGTSYTSITVNSGGKVTFTSEVTTGLLTINEGGVMVVNGNLNVVTNGAAKLVIDGTLIVTGSLDISSSGNSESITVETSGVLVVGGSYTYGGKDNKEVNSGDVYLSDPTDWDGGNGIEGSGGDIADLIDSGVLPDEILEDFIDNYDGSGLPAYDWNGSAGEDWDDVSNWSDGQIPATADNVTIISSASNWPKQCTGKVYYMWNLTLEPNSQVVIPEGSRVTVYGDITIPSSASLTVINSDSSPSSFIHYGDVLDENDNPGEITYSWTYASRRYWYVGHSIQSADISSYEDIVTRDANAYFLYKFENGSWVNVNGGALEADPLTGYSLIVKDDGSYINHTGTPNYTDLSTTLSDGWQLIANPYPAYYQLAVEDPATGDFRNTSGSVYVRTGADANSRDLATYNVLTGISTPATFDGVLAPGQCFWVKKAQDGDVYMKANKRIHGTASLKSTLKEDNVLRINLQNDFATGEAVVAFRDNGQTELSRKDSELRMDTRNKISYLYSIKSEKKVVINVQPSEYDTCSIQLGYKAFAAGVHHLSLNNINRFDAEKEVVLEDKETGAFINLKQTEGYTFNCKQGVDNNRFVLHVYAGSLKSQEAKQAGVNDIDDKVSVTTLQEGTVSIKCNWDAQQKSISLYSIGGELVQTESFEGAEKVLKCNASGLYILKLTSEDKVYTQKIFIE</sequence>
<keyword evidence="2" id="KW-1185">Reference proteome</keyword>
<dbReference type="Proteomes" id="UP000708576">
    <property type="component" value="Unassembled WGS sequence"/>
</dbReference>
<dbReference type="EMBL" id="JAGUCO010000003">
    <property type="protein sequence ID" value="MBS2098125.1"/>
    <property type="molecule type" value="Genomic_DNA"/>
</dbReference>
<accession>A0ABS5JTA1</accession>
<evidence type="ECO:0000313" key="2">
    <source>
        <dbReference type="Proteomes" id="UP000708576"/>
    </source>
</evidence>
<evidence type="ECO:0000313" key="1">
    <source>
        <dbReference type="EMBL" id="MBS2098125.1"/>
    </source>
</evidence>
<proteinExistence type="predicted"/>
<organism evidence="1 2">
    <name type="scientific">Carboxylicivirga linearis</name>
    <dbReference type="NCBI Taxonomy" id="1628157"/>
    <lineage>
        <taxon>Bacteria</taxon>
        <taxon>Pseudomonadati</taxon>
        <taxon>Bacteroidota</taxon>
        <taxon>Bacteroidia</taxon>
        <taxon>Marinilabiliales</taxon>
        <taxon>Marinilabiliaceae</taxon>
        <taxon>Carboxylicivirga</taxon>
    </lineage>
</organism>
<protein>
    <submittedName>
        <fullName evidence="1">T9SS type A sorting domain-containing protein</fullName>
    </submittedName>
</protein>
<dbReference type="InterPro" id="IPR026444">
    <property type="entry name" value="Secre_tail"/>
</dbReference>
<dbReference type="RefSeq" id="WP_212215362.1">
    <property type="nucleotide sequence ID" value="NZ_JAGUCO010000003.1"/>
</dbReference>
<name>A0ABS5JTA1_9BACT</name>
<dbReference type="NCBIfam" id="TIGR04183">
    <property type="entry name" value="Por_Secre_tail"/>
    <property type="match status" value="1"/>
</dbReference>
<comment type="caution">
    <text evidence="1">The sequence shown here is derived from an EMBL/GenBank/DDBJ whole genome shotgun (WGS) entry which is preliminary data.</text>
</comment>
<gene>
    <name evidence="1" type="ORF">KEM10_07515</name>
</gene>
<reference evidence="1 2" key="1">
    <citation type="journal article" date="2015" name="Int. J. Syst. Evol. Microbiol.">
        <title>Carboxylicivirga linearis sp. nov., isolated from a sea cucumber culture pond.</title>
        <authorList>
            <person name="Wang F.Q."/>
            <person name="Zhou Y.X."/>
            <person name="Lin X.Z."/>
            <person name="Chen G.J."/>
            <person name="Du Z.J."/>
        </authorList>
    </citation>
    <scope>NUCLEOTIDE SEQUENCE [LARGE SCALE GENOMIC DNA]</scope>
    <source>
        <strain evidence="1 2">FB218</strain>
    </source>
</reference>